<dbReference type="SUPFAM" id="SSF53067">
    <property type="entry name" value="Actin-like ATPase domain"/>
    <property type="match status" value="2"/>
</dbReference>
<dbReference type="PROSITE" id="PS50234">
    <property type="entry name" value="VWFA"/>
    <property type="match status" value="1"/>
</dbReference>
<accession>A0ABQ3VL06</accession>
<dbReference type="InterPro" id="IPR002035">
    <property type="entry name" value="VWF_A"/>
</dbReference>
<dbReference type="InterPro" id="IPR036465">
    <property type="entry name" value="vWFA_dom_sf"/>
</dbReference>
<evidence type="ECO:0000256" key="7">
    <source>
        <dbReference type="RuleBase" id="RU003322"/>
    </source>
</evidence>
<sequence length="632" mass="69414">MGRFVGIDLGTTYSAIAFINSEGKAEIIKNSDDNVVTPSVISFDNGVPVVGEQAREQMAAGATEVALLFKRYMGDPDFLLAFGDNDYNATDLSAIILRYLKLCAENYLGEEVTDAVITVPAYFKHVQRTATIEAGKKAGLNVLQIISEPTAAALAYGQRPGSNTQEQLFLVYDLGGGTFDVSLVAITPTDLQVIGTDGDDNLGGKDWDDSLLSHLEAQFEQEFGRELFGDDVNALRVQTEELKRKLSARQQATIRVQAAGCVGNYNVSRQQFEQMTQGLMERTQLLTERVLRTAGKSWSQITGVLPVGGSTRMPMVTDYIKRMSGKPPMSGIHPDEAVALGAAIQAVMSIQDSQPESHFVLRSARHTENESHFILRNPRRTVDVIAHSLGLIAESFDRNRYINSFIIPKNAPIPTQQTRPFEMTLRRDGNTELEVFLTQGETEDPQQCSYLGRYIFRHFPRLNSKTAILNITYAYDKNGTVTISAIEQTTGQLLDLEIQPVPADIPGRFLVSPLEQQTTKEEFTTVYLDIDTSGSMSGRPLKEAKKAAHQFVQQCDLSRIAVGLISFSTFVHVHLHATQNARKIAHAIDALTPGGGTSGGSLNKVHELLRDIAGTRYAVVLTDGAWTNRGEP</sequence>
<evidence type="ECO:0000256" key="4">
    <source>
        <dbReference type="ARBA" id="ARBA00022840"/>
    </source>
</evidence>
<evidence type="ECO:0000256" key="3">
    <source>
        <dbReference type="ARBA" id="ARBA00022741"/>
    </source>
</evidence>
<evidence type="ECO:0000256" key="1">
    <source>
        <dbReference type="ARBA" id="ARBA00007381"/>
    </source>
</evidence>
<comment type="similarity">
    <text evidence="1 7">Belongs to the heat shock protein 70 family.</text>
</comment>
<protein>
    <submittedName>
        <fullName evidence="9">Molecular chaperone DnaK</fullName>
    </submittedName>
</protein>
<dbReference type="CDD" id="cd24029">
    <property type="entry name" value="ASKHA_NBD_HSP70_DnaK_HscA_HscC"/>
    <property type="match status" value="1"/>
</dbReference>
<dbReference type="CDD" id="cd00198">
    <property type="entry name" value="vWFA"/>
    <property type="match status" value="1"/>
</dbReference>
<dbReference type="Gene3D" id="3.30.420.40">
    <property type="match status" value="2"/>
</dbReference>
<evidence type="ECO:0000313" key="9">
    <source>
        <dbReference type="EMBL" id="GHO86346.1"/>
    </source>
</evidence>
<evidence type="ECO:0000256" key="2">
    <source>
        <dbReference type="ARBA" id="ARBA00022553"/>
    </source>
</evidence>
<dbReference type="InterPro" id="IPR043129">
    <property type="entry name" value="ATPase_NBD"/>
</dbReference>
<dbReference type="SUPFAM" id="SSF53300">
    <property type="entry name" value="vWA-like"/>
    <property type="match status" value="1"/>
</dbReference>
<keyword evidence="4 7" id="KW-0067">ATP-binding</keyword>
<keyword evidence="3 7" id="KW-0547">Nucleotide-binding</keyword>
<organism evidence="9 10">
    <name type="scientific">Dictyobacter formicarum</name>
    <dbReference type="NCBI Taxonomy" id="2778368"/>
    <lineage>
        <taxon>Bacteria</taxon>
        <taxon>Bacillati</taxon>
        <taxon>Chloroflexota</taxon>
        <taxon>Ktedonobacteria</taxon>
        <taxon>Ktedonobacterales</taxon>
        <taxon>Dictyobacteraceae</taxon>
        <taxon>Dictyobacter</taxon>
    </lineage>
</organism>
<proteinExistence type="inferred from homology"/>
<evidence type="ECO:0000259" key="8">
    <source>
        <dbReference type="PROSITE" id="PS50234"/>
    </source>
</evidence>
<evidence type="ECO:0000256" key="6">
    <source>
        <dbReference type="ARBA" id="ARBA00023186"/>
    </source>
</evidence>
<dbReference type="InterPro" id="IPR013126">
    <property type="entry name" value="Hsp_70_fam"/>
</dbReference>
<gene>
    <name evidence="9" type="primary">dnaK_3</name>
    <name evidence="9" type="ORF">KSZ_43520</name>
</gene>
<dbReference type="Pfam" id="PF13519">
    <property type="entry name" value="VWA_2"/>
    <property type="match status" value="1"/>
</dbReference>
<evidence type="ECO:0000256" key="5">
    <source>
        <dbReference type="ARBA" id="ARBA00023016"/>
    </source>
</evidence>
<keyword evidence="5" id="KW-0346">Stress response</keyword>
<dbReference type="Gene3D" id="3.40.50.410">
    <property type="entry name" value="von Willebrand factor, type A domain"/>
    <property type="match status" value="1"/>
</dbReference>
<dbReference type="EMBL" id="BNJJ01000012">
    <property type="protein sequence ID" value="GHO86346.1"/>
    <property type="molecule type" value="Genomic_DNA"/>
</dbReference>
<reference evidence="9 10" key="1">
    <citation type="journal article" date="2021" name="Int. J. Syst. Evol. Microbiol.">
        <title>Reticulibacter mediterranei gen. nov., sp. nov., within the new family Reticulibacteraceae fam. nov., and Ktedonospora formicarum gen. nov., sp. nov., Ktedonobacter robiniae sp. nov., Dictyobacter formicarum sp. nov. and Dictyobacter arantiisoli sp. nov., belonging to the class Ktedonobacteria.</title>
        <authorList>
            <person name="Yabe S."/>
            <person name="Zheng Y."/>
            <person name="Wang C.M."/>
            <person name="Sakai Y."/>
            <person name="Abe K."/>
            <person name="Yokota A."/>
            <person name="Donadio S."/>
            <person name="Cavaletti L."/>
            <person name="Monciardini P."/>
        </authorList>
    </citation>
    <scope>NUCLEOTIDE SEQUENCE [LARGE SCALE GENOMIC DNA]</scope>
    <source>
        <strain evidence="9 10">SOSP1-9</strain>
    </source>
</reference>
<name>A0ABQ3VL06_9CHLR</name>
<dbReference type="SUPFAM" id="SSF100920">
    <property type="entry name" value="Heat shock protein 70kD (HSP70), peptide-binding domain"/>
    <property type="match status" value="1"/>
</dbReference>
<dbReference type="Pfam" id="PF00012">
    <property type="entry name" value="HSP70"/>
    <property type="match status" value="2"/>
</dbReference>
<dbReference type="PROSITE" id="PS00297">
    <property type="entry name" value="HSP70_1"/>
    <property type="match status" value="1"/>
</dbReference>
<keyword evidence="6" id="KW-0143">Chaperone</keyword>
<dbReference type="Gene3D" id="3.90.640.10">
    <property type="entry name" value="Actin, Chain A, domain 4"/>
    <property type="match status" value="1"/>
</dbReference>
<dbReference type="Proteomes" id="UP000635565">
    <property type="component" value="Unassembled WGS sequence"/>
</dbReference>
<dbReference type="RefSeq" id="WP_201363988.1">
    <property type="nucleotide sequence ID" value="NZ_BNJJ01000012.1"/>
</dbReference>
<keyword evidence="2" id="KW-0597">Phosphoprotein</keyword>
<dbReference type="PRINTS" id="PR00301">
    <property type="entry name" value="HEATSHOCK70"/>
</dbReference>
<dbReference type="Gene3D" id="2.60.34.10">
    <property type="entry name" value="Substrate Binding Domain Of DNAk, Chain A, domain 1"/>
    <property type="match status" value="1"/>
</dbReference>
<dbReference type="InterPro" id="IPR018181">
    <property type="entry name" value="Heat_shock_70_CS"/>
</dbReference>
<dbReference type="InterPro" id="IPR029047">
    <property type="entry name" value="HSP70_peptide-bd_sf"/>
</dbReference>
<comment type="caution">
    <text evidence="9">The sequence shown here is derived from an EMBL/GenBank/DDBJ whole genome shotgun (WGS) entry which is preliminary data.</text>
</comment>
<evidence type="ECO:0000313" key="10">
    <source>
        <dbReference type="Proteomes" id="UP000635565"/>
    </source>
</evidence>
<feature type="domain" description="VWFA" evidence="8">
    <location>
        <begin position="525"/>
        <end position="632"/>
    </location>
</feature>
<dbReference type="PANTHER" id="PTHR19375">
    <property type="entry name" value="HEAT SHOCK PROTEIN 70KDA"/>
    <property type="match status" value="1"/>
</dbReference>
<keyword evidence="10" id="KW-1185">Reference proteome</keyword>
<dbReference type="PROSITE" id="PS00329">
    <property type="entry name" value="HSP70_2"/>
    <property type="match status" value="1"/>
</dbReference>